<dbReference type="Proteomes" id="UP000198406">
    <property type="component" value="Unassembled WGS sequence"/>
</dbReference>
<protein>
    <submittedName>
        <fullName evidence="1">Uncharacterized protein</fullName>
    </submittedName>
</protein>
<gene>
    <name evidence="1" type="ORF">FisN_23Hh081</name>
</gene>
<keyword evidence="2" id="KW-1185">Reference proteome</keyword>
<evidence type="ECO:0000313" key="2">
    <source>
        <dbReference type="Proteomes" id="UP000198406"/>
    </source>
</evidence>
<reference evidence="1 2" key="1">
    <citation type="journal article" date="2015" name="Plant Cell">
        <title>Oil accumulation by the oleaginous diatom Fistulifera solaris as revealed by the genome and transcriptome.</title>
        <authorList>
            <person name="Tanaka T."/>
            <person name="Maeda Y."/>
            <person name="Veluchamy A."/>
            <person name="Tanaka M."/>
            <person name="Abida H."/>
            <person name="Marechal E."/>
            <person name="Bowler C."/>
            <person name="Muto M."/>
            <person name="Sunaga Y."/>
            <person name="Tanaka M."/>
            <person name="Yoshino T."/>
            <person name="Taniguchi T."/>
            <person name="Fukuda Y."/>
            <person name="Nemoto M."/>
            <person name="Matsumoto M."/>
            <person name="Wong P.S."/>
            <person name="Aburatani S."/>
            <person name="Fujibuchi W."/>
        </authorList>
    </citation>
    <scope>NUCLEOTIDE SEQUENCE [LARGE SCALE GENOMIC DNA]</scope>
    <source>
        <strain evidence="1 2">JPCC DA0580</strain>
    </source>
</reference>
<accession>A0A1Z5KMW3</accession>
<comment type="caution">
    <text evidence="1">The sequence shown here is derived from an EMBL/GenBank/DDBJ whole genome shotgun (WGS) entry which is preliminary data.</text>
</comment>
<dbReference type="EMBL" id="BDSP01000257">
    <property type="protein sequence ID" value="GAX27455.1"/>
    <property type="molecule type" value="Genomic_DNA"/>
</dbReference>
<organism evidence="1 2">
    <name type="scientific">Fistulifera solaris</name>
    <name type="common">Oleaginous diatom</name>
    <dbReference type="NCBI Taxonomy" id="1519565"/>
    <lineage>
        <taxon>Eukaryota</taxon>
        <taxon>Sar</taxon>
        <taxon>Stramenopiles</taxon>
        <taxon>Ochrophyta</taxon>
        <taxon>Bacillariophyta</taxon>
        <taxon>Bacillariophyceae</taxon>
        <taxon>Bacillariophycidae</taxon>
        <taxon>Naviculales</taxon>
        <taxon>Naviculaceae</taxon>
        <taxon>Fistulifera</taxon>
    </lineage>
</organism>
<evidence type="ECO:0000313" key="1">
    <source>
        <dbReference type="EMBL" id="GAX27455.1"/>
    </source>
</evidence>
<proteinExistence type="predicted"/>
<dbReference type="AlphaFoldDB" id="A0A1Z5KMW3"/>
<name>A0A1Z5KMW3_FISSO</name>
<dbReference type="InParanoid" id="A0A1Z5KMW3"/>
<sequence length="217" mass="24382">MEMSQDLWESNNFGINRAPWDAAPDGQKERGANTDSFFFFVPSPVNESGSDIQHSMFHSSMFDDKADEMKEECWIEDDEDSIPVPPKNAQTCNEQTPQAVVSELQQQHATDRNSYRHIQFALQTGLETIHEDKHYGDNDDSVCSSCSSISDEALWEFLMPEPSTNEADDLLNLAPQHHDPPILPVKSTTVKDDATSSLTPEQQAAYDCLHALAFFLL</sequence>